<organism evidence="1">
    <name type="scientific">Seminavis robusta</name>
    <dbReference type="NCBI Taxonomy" id="568900"/>
    <lineage>
        <taxon>Eukaryota</taxon>
        <taxon>Sar</taxon>
        <taxon>Stramenopiles</taxon>
        <taxon>Ochrophyta</taxon>
        <taxon>Bacillariophyta</taxon>
        <taxon>Bacillariophyceae</taxon>
        <taxon>Bacillariophycidae</taxon>
        <taxon>Naviculales</taxon>
        <taxon>Naviculaceae</taxon>
        <taxon>Seminavis</taxon>
    </lineage>
</organism>
<geneLocation type="plasmid" evidence="1">
    <name>pSr1</name>
</geneLocation>
<dbReference type="EMBL" id="MH356728">
    <property type="protein sequence ID" value="AXF37984.1"/>
    <property type="molecule type" value="Genomic_DNA"/>
</dbReference>
<evidence type="ECO:0000313" key="1">
    <source>
        <dbReference type="EMBL" id="AXF37984.1"/>
    </source>
</evidence>
<reference evidence="1" key="1">
    <citation type="journal article" date="2014" name="Mar. Genomics">
        <title>The chloroplast genome of the diatom Seminavis robusta: New features introduced through multiple mechanisms of horizontal gene transfer.</title>
        <authorList>
            <person name="Brembu T."/>
            <person name="Winge P."/>
            <person name="Klungerud A.T."/>
            <person name="Nederbragt A.J."/>
            <person name="Jakobsen K.S."/>
            <person name="Bones A.M."/>
        </authorList>
    </citation>
    <scope>NUCLEOTIDE SEQUENCE</scope>
    <source>
        <strain evidence="1">D6</strain>
        <plasmid evidence="1">pSr1</plasmid>
    </source>
</reference>
<proteinExistence type="predicted"/>
<name>A0A345ANG2_9STRA</name>
<keyword evidence="1" id="KW-0614">Plasmid</keyword>
<dbReference type="AlphaFoldDB" id="A0A345ANG2"/>
<sequence>MEIKEIQLVTDIENIYDDGVDVIVTLDDDFSYVIEVVTPQHLLSLMKERNQPFIEPGENYIIVEKLTPEIIEKAIKAFVEENRAYWLKVYHFAGKIDTAVFNRLQAEHTQYLKELDELDNS</sequence>
<accession>A0A345ANG2</accession>
<protein>
    <submittedName>
        <fullName evidence="1">Uncharacterized protein</fullName>
    </submittedName>
</protein>
<reference evidence="1" key="2">
    <citation type="submission" date="2018-05" db="EMBL/GenBank/DDBJ databases">
        <authorList>
            <person name="Lanie J.A."/>
            <person name="Ng W.-L."/>
            <person name="Kazmierczak K.M."/>
            <person name="Andrzejewski T.M."/>
            <person name="Davidsen T.M."/>
            <person name="Wayne K.J."/>
            <person name="Tettelin H."/>
            <person name="Glass J.I."/>
            <person name="Rusch D."/>
            <person name="Podicherti R."/>
            <person name="Tsui H.-C.T."/>
            <person name="Winkler M.E."/>
        </authorList>
    </citation>
    <scope>NUCLEOTIDE SEQUENCE</scope>
    <source>
        <strain evidence="1">D6</strain>
        <plasmid evidence="1">pSr1</plasmid>
    </source>
</reference>